<dbReference type="Proteomes" id="UP000651452">
    <property type="component" value="Unassembled WGS sequence"/>
</dbReference>
<name>A0A8H7J6Y3_9PLEO</name>
<feature type="compositionally biased region" description="Basic and acidic residues" evidence="1">
    <location>
        <begin position="687"/>
        <end position="699"/>
    </location>
</feature>
<evidence type="ECO:0000256" key="1">
    <source>
        <dbReference type="SAM" id="MobiDB-lite"/>
    </source>
</evidence>
<feature type="compositionally biased region" description="Basic and acidic residues" evidence="1">
    <location>
        <begin position="616"/>
        <end position="625"/>
    </location>
</feature>
<organism evidence="2 3">
    <name type="scientific">Ascochyta lentis</name>
    <dbReference type="NCBI Taxonomy" id="205686"/>
    <lineage>
        <taxon>Eukaryota</taxon>
        <taxon>Fungi</taxon>
        <taxon>Dikarya</taxon>
        <taxon>Ascomycota</taxon>
        <taxon>Pezizomycotina</taxon>
        <taxon>Dothideomycetes</taxon>
        <taxon>Pleosporomycetidae</taxon>
        <taxon>Pleosporales</taxon>
        <taxon>Pleosporineae</taxon>
        <taxon>Didymellaceae</taxon>
        <taxon>Ascochyta</taxon>
    </lineage>
</organism>
<reference evidence="2" key="2">
    <citation type="submission" date="2020-09" db="EMBL/GenBank/DDBJ databases">
        <title>Reference genome assembly for Australian Ascochyta lentis isolate Al4.</title>
        <authorList>
            <person name="Lee R.C."/>
            <person name="Farfan-Caceres L.M."/>
            <person name="Debler J.W."/>
            <person name="Williams A.H."/>
            <person name="Henares B.M."/>
        </authorList>
    </citation>
    <scope>NUCLEOTIDE SEQUENCE</scope>
    <source>
        <strain evidence="2">Al4</strain>
    </source>
</reference>
<feature type="region of interest" description="Disordered" evidence="1">
    <location>
        <begin position="554"/>
        <end position="764"/>
    </location>
</feature>
<keyword evidence="3" id="KW-1185">Reference proteome</keyword>
<dbReference type="OrthoDB" id="5398572at2759"/>
<evidence type="ECO:0000313" key="3">
    <source>
        <dbReference type="Proteomes" id="UP000651452"/>
    </source>
</evidence>
<feature type="compositionally biased region" description="Acidic residues" evidence="1">
    <location>
        <begin position="677"/>
        <end position="686"/>
    </location>
</feature>
<protein>
    <submittedName>
        <fullName evidence="2">Uncharacterized protein</fullName>
    </submittedName>
</protein>
<proteinExistence type="predicted"/>
<gene>
    <name evidence="2" type="ORF">EKO04_004656</name>
</gene>
<reference evidence="2" key="1">
    <citation type="submission" date="2018-12" db="EMBL/GenBank/DDBJ databases">
        <authorList>
            <person name="Syme R.A."/>
            <person name="Farfan-Caceres L."/>
            <person name="Lichtenzveig J."/>
        </authorList>
    </citation>
    <scope>NUCLEOTIDE SEQUENCE</scope>
    <source>
        <strain evidence="2">Al4</strain>
    </source>
</reference>
<feature type="region of interest" description="Disordered" evidence="1">
    <location>
        <begin position="1"/>
        <end position="80"/>
    </location>
</feature>
<sequence length="879" mass="98340">MAESRGMRAGSRRKTPTPQPEKAAARASRRLRSASRDIEPILELQKPSRRSTRQASVARSESESEGLKPQKASRKPTKEVARDLGIVEEIDAEITFQEAPGTPQRIDIDLEQQAFFRSPGAASEMSGTTAISSFSMIEAEFLEPKYILKHMRKLCDIADDFLHHLAPENRTMKDDHRHMREMQKPDSDYAKDYRDFEVELNVHLKHFKSEEHKYIHPRAVHRALFGSYNDVGALQSGVDLIFYLGNLLVLAKHMIHSDRSDKDMWNSLQQLDSTFPSYFMHSLVTEGLSTAAGDSTLLEKTFELGLDLRTQLAILLMERSAHESEFNPDEALEEVFARSEASQETGDIIRGWNVAALGGEETSLPPQYRKRVEQRLLEMQTFSLTDSQSLENGDTVDLDGLSANFPWEATVLRLLQWVRLRHEELTESIDAIGGPVAILDNVKKAVEAPQPVIDEARPLTAPRDSPRKKRTSFGRQRRRSSRKFDPNAPVDVRAIDALKARERDSGVHFDPKALQPGEEFEQVAEEEEVAQQTGEIMPVVAIAADDAEAERELSEQIAPAEQNAWQQTPVEEDQQQGEATLVAGEDDFEDIDKLVSSGPPKGTQDILSALKSVEPQGKENRKGSLFDRQVTAQRVEFGNGFDSSQPTPGPSNRVLDKGKQRMDPPPSVSRKRARVEESDEEEDVFEASERAARVQERRQKAPVSKRARIEPPSSAPAPPSHQPIRAAADDRLTLPPASAPAVPQPTQEDSISEAEGPDMTEIPPSTYQAQHRLALQNSAIGGAGRMRQPRRTWTSDAEEAFVGYMARLPRQYSNIKKLDDSEDGYGLLTDFTQVNLKDKARTMAINMIKSGTGLRDGFEDIIKPDKKDGIRLVEAGFRW</sequence>
<feature type="compositionally biased region" description="Basic residues" evidence="1">
    <location>
        <begin position="466"/>
        <end position="481"/>
    </location>
</feature>
<evidence type="ECO:0000313" key="2">
    <source>
        <dbReference type="EMBL" id="KAF9697332.1"/>
    </source>
</evidence>
<feature type="region of interest" description="Disordered" evidence="1">
    <location>
        <begin position="453"/>
        <end position="488"/>
    </location>
</feature>
<comment type="caution">
    <text evidence="2">The sequence shown here is derived from an EMBL/GenBank/DDBJ whole genome shotgun (WGS) entry which is preliminary data.</text>
</comment>
<dbReference type="AlphaFoldDB" id="A0A8H7J6Y3"/>
<accession>A0A8H7J6Y3</accession>
<dbReference type="EMBL" id="RZGK01000008">
    <property type="protein sequence ID" value="KAF9697332.1"/>
    <property type="molecule type" value="Genomic_DNA"/>
</dbReference>